<name>A0ABW9VN33_9BURK</name>
<evidence type="ECO:0000313" key="2">
    <source>
        <dbReference type="EMBL" id="MYM40993.1"/>
    </source>
</evidence>
<keyword evidence="1" id="KW-0732">Signal</keyword>
<organism evidence="2 3">
    <name type="scientific">Duganella qianjiadongensis</name>
    <dbReference type="NCBI Taxonomy" id="2692176"/>
    <lineage>
        <taxon>Bacteria</taxon>
        <taxon>Pseudomonadati</taxon>
        <taxon>Pseudomonadota</taxon>
        <taxon>Betaproteobacteria</taxon>
        <taxon>Burkholderiales</taxon>
        <taxon>Oxalobacteraceae</taxon>
        <taxon>Telluria group</taxon>
        <taxon>Duganella</taxon>
    </lineage>
</organism>
<proteinExistence type="predicted"/>
<accession>A0ABW9VN33</accession>
<comment type="caution">
    <text evidence="2">The sequence shown here is derived from an EMBL/GenBank/DDBJ whole genome shotgun (WGS) entry which is preliminary data.</text>
</comment>
<keyword evidence="3" id="KW-1185">Reference proteome</keyword>
<dbReference type="EMBL" id="WWCM01000012">
    <property type="protein sequence ID" value="MYM40993.1"/>
    <property type="molecule type" value="Genomic_DNA"/>
</dbReference>
<evidence type="ECO:0000256" key="1">
    <source>
        <dbReference type="SAM" id="SignalP"/>
    </source>
</evidence>
<evidence type="ECO:0000313" key="3">
    <source>
        <dbReference type="Proteomes" id="UP000478090"/>
    </source>
</evidence>
<dbReference type="Proteomes" id="UP000478090">
    <property type="component" value="Unassembled WGS sequence"/>
</dbReference>
<dbReference type="RefSeq" id="WP_161040320.1">
    <property type="nucleotide sequence ID" value="NZ_WWCM01000012.1"/>
</dbReference>
<reference evidence="2 3" key="1">
    <citation type="submission" date="2019-12" db="EMBL/GenBank/DDBJ databases">
        <title>Novel species isolated from a subtropical stream in China.</title>
        <authorList>
            <person name="Lu H."/>
        </authorList>
    </citation>
    <scope>NUCLEOTIDE SEQUENCE [LARGE SCALE GENOMIC DNA]</scope>
    <source>
        <strain evidence="2 3">CY13W</strain>
    </source>
</reference>
<dbReference type="InterPro" id="IPR021557">
    <property type="entry name" value="DUF3016"/>
</dbReference>
<feature type="chain" id="PRO_5045106242" evidence="1">
    <location>
        <begin position="22"/>
        <end position="162"/>
    </location>
</feature>
<gene>
    <name evidence="2" type="ORF">GTP27_16825</name>
</gene>
<dbReference type="Pfam" id="PF11454">
    <property type="entry name" value="DUF3016"/>
    <property type="match status" value="1"/>
</dbReference>
<sequence>MRAKTRILLAAALLASGAAAAQVSVSYVKPEDYADVPRNAIERERVLKDFSNYFDSWNARLPAGQSLKIEVLDIDLAGRMWPRRNGGEDIRVLNDGADWPRMRLHYTLEQNGQTLRSGDEQLSNMSYMQRINRYWETDTLRYEKQMLDEWFDKTIVPKVAAR</sequence>
<protein>
    <submittedName>
        <fullName evidence="2">DUF3016 domain-containing protein</fullName>
    </submittedName>
</protein>
<feature type="signal peptide" evidence="1">
    <location>
        <begin position="1"/>
        <end position="21"/>
    </location>
</feature>